<dbReference type="InterPro" id="IPR051588">
    <property type="entry name" value="Cobalamin_Transport"/>
</dbReference>
<comment type="caution">
    <text evidence="8">The sequence shown here is derived from an EMBL/GenBank/DDBJ whole genome shotgun (WGS) entry which is preliminary data.</text>
</comment>
<evidence type="ECO:0000256" key="3">
    <source>
        <dbReference type="ARBA" id="ARBA00022729"/>
    </source>
</evidence>
<gene>
    <name evidence="8" type="ORF">Bhyg_14956</name>
</gene>
<protein>
    <submittedName>
        <fullName evidence="8">Uncharacterized protein</fullName>
    </submittedName>
</protein>
<comment type="subcellular location">
    <subcellularLocation>
        <location evidence="1">Secreted</location>
    </subcellularLocation>
</comment>
<evidence type="ECO:0000256" key="1">
    <source>
        <dbReference type="ARBA" id="ARBA00004613"/>
    </source>
</evidence>
<accession>A0A9Q0MU17</accession>
<dbReference type="GO" id="GO:0005615">
    <property type="term" value="C:extracellular space"/>
    <property type="evidence" value="ECO:0007669"/>
    <property type="project" value="TreeGrafter"/>
</dbReference>
<dbReference type="EMBL" id="WJQU01000004">
    <property type="protein sequence ID" value="KAJ6636367.1"/>
    <property type="molecule type" value="Genomic_DNA"/>
</dbReference>
<dbReference type="Gene3D" id="2.170.130.30">
    <property type="match status" value="1"/>
</dbReference>
<dbReference type="AlphaFoldDB" id="A0A9Q0MU17"/>
<evidence type="ECO:0000256" key="6">
    <source>
        <dbReference type="SAM" id="MobiDB-lite"/>
    </source>
</evidence>
<evidence type="ECO:0000256" key="5">
    <source>
        <dbReference type="PIRSR" id="PIRSR602157-2"/>
    </source>
</evidence>
<name>A0A9Q0MU17_9DIPT</name>
<feature type="region of interest" description="Disordered" evidence="6">
    <location>
        <begin position="467"/>
        <end position="487"/>
    </location>
</feature>
<evidence type="ECO:0000256" key="2">
    <source>
        <dbReference type="ARBA" id="ARBA00022525"/>
    </source>
</evidence>
<keyword evidence="4" id="KW-0170">Cobalt</keyword>
<feature type="chain" id="PRO_5040422298" evidence="7">
    <location>
        <begin position="30"/>
        <end position="613"/>
    </location>
</feature>
<evidence type="ECO:0000256" key="7">
    <source>
        <dbReference type="SAM" id="SignalP"/>
    </source>
</evidence>
<dbReference type="PANTHER" id="PTHR10559">
    <property type="entry name" value="TRANSCOBALAMIN-1/GASTRIC INTRINSIC FACTOR"/>
    <property type="match status" value="1"/>
</dbReference>
<sequence length="613" mass="67982">MSKYSEKMHQRKCFSFVVVSLLCITGSLASEHVSIFSTSNFMLRLSFHKVLTTFHLYAPTVFASTEKQSTPSTSTTSTTANPLPISFTSTTIQQSTTQQQNITTIPGTTLDSLPTSLSSSIPSTVPISTASHSDIAETPPDLILIEHEIIGSAGPDKKESEGIQRALDWLKEKRSPDYGWENDTHMVILAKELSGAWDSSDADGHLQVIEDLEDLLSVKQMEIEILSMLDRHHTLPKPINLDKLARYVLALGSLCKDPKRFNGHDMVALLQHHEPVQVYNNKSEPNQSTKIRNSTSDLQDQEFALATLAACSSAAHVRKRQIRRLLDIASGVTDQSVDTIAMVILALRCIVTDHRHRHLQHFVRRPARGLATLQGPRGSFGSLRSTALAMQALQDLESDPAGPWNRSAASKWILQRQRPDGGWTEEPLKDGQDPSIGIGLTADIILALGWKGLGAVRALQCDHVIRETSDNPSENGEPKLAAPVGLGQSSAEESECRNISYTYTLWVGTNVTEAFSLSLISPKNTSFFRAMTQAADIDPRFNFEAREWPNGHYVHTLAGKKEEPRGYNYWLLYRLPELPDPSNPPGNQLIAPVGVDELMVEDGEHYLYWYKKL</sequence>
<dbReference type="InterPro" id="IPR008930">
    <property type="entry name" value="Terpenoid_cyclase/PrenylTrfase"/>
</dbReference>
<proteinExistence type="predicted"/>
<dbReference type="SUPFAM" id="SSF48239">
    <property type="entry name" value="Terpenoid cyclases/Protein prenyltransferases"/>
    <property type="match status" value="1"/>
</dbReference>
<evidence type="ECO:0000313" key="9">
    <source>
        <dbReference type="Proteomes" id="UP001151699"/>
    </source>
</evidence>
<evidence type="ECO:0000256" key="4">
    <source>
        <dbReference type="PIRSR" id="PIRSR602157-1"/>
    </source>
</evidence>
<feature type="disulfide bond" evidence="5">
    <location>
        <begin position="311"/>
        <end position="349"/>
    </location>
</feature>
<feature type="binding site" evidence="4">
    <location>
        <position position="338"/>
    </location>
    <ligand>
        <name>cyanocob(III)alamin</name>
        <dbReference type="ChEBI" id="CHEBI:17439"/>
    </ligand>
</feature>
<keyword evidence="5" id="KW-1015">Disulfide bond</keyword>
<keyword evidence="2" id="KW-0964">Secreted</keyword>
<dbReference type="OrthoDB" id="6343110at2759"/>
<dbReference type="Gene3D" id="1.50.10.20">
    <property type="match status" value="1"/>
</dbReference>
<reference evidence="8" key="1">
    <citation type="submission" date="2022-07" db="EMBL/GenBank/DDBJ databases">
        <authorList>
            <person name="Trinca V."/>
            <person name="Uliana J.V.C."/>
            <person name="Torres T.T."/>
            <person name="Ward R.J."/>
            <person name="Monesi N."/>
        </authorList>
    </citation>
    <scope>NUCLEOTIDE SEQUENCE</scope>
    <source>
        <strain evidence="8">HSMRA1968</strain>
        <tissue evidence="8">Whole embryos</tissue>
    </source>
</reference>
<dbReference type="GO" id="GO:0031419">
    <property type="term" value="F:cobalamin binding"/>
    <property type="evidence" value="ECO:0007669"/>
    <property type="project" value="InterPro"/>
</dbReference>
<dbReference type="GO" id="GO:0015889">
    <property type="term" value="P:cobalamin transport"/>
    <property type="evidence" value="ECO:0007669"/>
    <property type="project" value="InterPro"/>
</dbReference>
<keyword evidence="9" id="KW-1185">Reference proteome</keyword>
<dbReference type="Proteomes" id="UP001151699">
    <property type="component" value="Chromosome C"/>
</dbReference>
<feature type="binding site" evidence="4">
    <location>
        <begin position="295"/>
        <end position="299"/>
    </location>
    <ligand>
        <name>cyanocob(III)alamin</name>
        <dbReference type="ChEBI" id="CHEBI:17439"/>
    </ligand>
</feature>
<organism evidence="8 9">
    <name type="scientific">Pseudolycoriella hygida</name>
    <dbReference type="NCBI Taxonomy" id="35572"/>
    <lineage>
        <taxon>Eukaryota</taxon>
        <taxon>Metazoa</taxon>
        <taxon>Ecdysozoa</taxon>
        <taxon>Arthropoda</taxon>
        <taxon>Hexapoda</taxon>
        <taxon>Insecta</taxon>
        <taxon>Pterygota</taxon>
        <taxon>Neoptera</taxon>
        <taxon>Endopterygota</taxon>
        <taxon>Diptera</taxon>
        <taxon>Nematocera</taxon>
        <taxon>Sciaroidea</taxon>
        <taxon>Sciaridae</taxon>
        <taxon>Pseudolycoriella</taxon>
    </lineage>
</organism>
<dbReference type="InterPro" id="IPR002157">
    <property type="entry name" value="Cbl-bd_prot"/>
</dbReference>
<dbReference type="Pfam" id="PF01122">
    <property type="entry name" value="Cobalamin_bind"/>
    <property type="match status" value="1"/>
</dbReference>
<feature type="signal peptide" evidence="7">
    <location>
        <begin position="1"/>
        <end position="29"/>
    </location>
</feature>
<dbReference type="PANTHER" id="PTHR10559:SF18">
    <property type="entry name" value="TRANSCOBALAMIN II"/>
    <property type="match status" value="1"/>
</dbReference>
<keyword evidence="3 7" id="KW-0732">Signal</keyword>
<evidence type="ECO:0000313" key="8">
    <source>
        <dbReference type="EMBL" id="KAJ6636367.1"/>
    </source>
</evidence>